<dbReference type="Pfam" id="PF12625">
    <property type="entry name" value="Arabinose_bd"/>
    <property type="match status" value="1"/>
</dbReference>
<accession>A0A1E5PZZ5</accession>
<name>A0A1E5PZZ5_9ACTN</name>
<evidence type="ECO:0000256" key="1">
    <source>
        <dbReference type="ARBA" id="ARBA00023015"/>
    </source>
</evidence>
<sequence length="358" mass="38787">MVAHEHQGTTSSALTRLSVNAARLFDVPSHGYAHLPGLAPEHLNDDLCRTPAATGIRIAELTTARTPWAELSRALAQQSAIGTLGVWDYLITSAPTPIEGIRDAAAYIATVADTSTDTLRITEDGGYVTISHLNQADLAFDAACAIRGYALGLYRRRLSEAAQRRLVPVRVTLAAEAPRRHGALTELYGTRTIDFEAPDTSITFLASDLNIPTPHSQPGLSAVLRRHAEQTLATAVPLHDWPALFRSALAAAHGEATPTLPAVARRMAVSTRTLQRRLEEHGTTWNHEVETLRRARITRLLHDTDLSIDAVAARSGYADARALRRAVQRWYGTTPGALRRSGRDTDRRVSVAGATLGS</sequence>
<proteinExistence type="predicted"/>
<dbReference type="STRING" id="36818.BGK67_30035"/>
<dbReference type="GO" id="GO:0005829">
    <property type="term" value="C:cytosol"/>
    <property type="evidence" value="ECO:0007669"/>
    <property type="project" value="TreeGrafter"/>
</dbReference>
<protein>
    <recommendedName>
        <fullName evidence="5">HTH araC/xylS-type domain-containing protein</fullName>
    </recommendedName>
</protein>
<dbReference type="PROSITE" id="PS01124">
    <property type="entry name" value="HTH_ARAC_FAMILY_2"/>
    <property type="match status" value="1"/>
</dbReference>
<dbReference type="SUPFAM" id="SSF46689">
    <property type="entry name" value="Homeodomain-like"/>
    <property type="match status" value="1"/>
</dbReference>
<dbReference type="Pfam" id="PF12833">
    <property type="entry name" value="HTH_18"/>
    <property type="match status" value="1"/>
</dbReference>
<keyword evidence="1" id="KW-0805">Transcription regulation</keyword>
<dbReference type="InterPro" id="IPR018060">
    <property type="entry name" value="HTH_AraC"/>
</dbReference>
<dbReference type="PANTHER" id="PTHR47894:SF1">
    <property type="entry name" value="HTH-TYPE TRANSCRIPTIONAL REGULATOR VQSM"/>
    <property type="match status" value="1"/>
</dbReference>
<dbReference type="PANTHER" id="PTHR47894">
    <property type="entry name" value="HTH-TYPE TRANSCRIPTIONAL REGULATOR GADX"/>
    <property type="match status" value="1"/>
</dbReference>
<keyword evidence="2" id="KW-0238">DNA-binding</keyword>
<dbReference type="EMBL" id="MEHK01000001">
    <property type="protein sequence ID" value="OEJ35000.1"/>
    <property type="molecule type" value="Genomic_DNA"/>
</dbReference>
<evidence type="ECO:0000259" key="5">
    <source>
        <dbReference type="PROSITE" id="PS01124"/>
    </source>
</evidence>
<organism evidence="6 7">
    <name type="scientific">Streptomyces subrutilus</name>
    <dbReference type="NCBI Taxonomy" id="36818"/>
    <lineage>
        <taxon>Bacteria</taxon>
        <taxon>Bacillati</taxon>
        <taxon>Actinomycetota</taxon>
        <taxon>Actinomycetes</taxon>
        <taxon>Kitasatosporales</taxon>
        <taxon>Streptomycetaceae</taxon>
        <taxon>Streptomyces</taxon>
    </lineage>
</organism>
<comment type="caution">
    <text evidence="6">The sequence shown here is derived from an EMBL/GenBank/DDBJ whole genome shotgun (WGS) entry which is preliminary data.</text>
</comment>
<evidence type="ECO:0000313" key="7">
    <source>
        <dbReference type="Proteomes" id="UP000095705"/>
    </source>
</evidence>
<feature type="domain" description="HTH araC/xylS-type" evidence="5">
    <location>
        <begin position="259"/>
        <end position="341"/>
    </location>
</feature>
<dbReference type="AlphaFoldDB" id="A0A1E5PZZ5"/>
<keyword evidence="7" id="KW-1185">Reference proteome</keyword>
<gene>
    <name evidence="6" type="ORF">BGK67_30035</name>
</gene>
<evidence type="ECO:0000256" key="3">
    <source>
        <dbReference type="ARBA" id="ARBA00023163"/>
    </source>
</evidence>
<dbReference type="Proteomes" id="UP000095705">
    <property type="component" value="Unassembled WGS sequence"/>
</dbReference>
<dbReference type="GO" id="GO:0003700">
    <property type="term" value="F:DNA-binding transcription factor activity"/>
    <property type="evidence" value="ECO:0007669"/>
    <property type="project" value="InterPro"/>
</dbReference>
<reference evidence="6 7" key="1">
    <citation type="submission" date="2016-08" db="EMBL/GenBank/DDBJ databases">
        <title>The complete genome of Streptomyces subrutilus 10-1-1.</title>
        <authorList>
            <person name="Chen X."/>
        </authorList>
    </citation>
    <scope>NUCLEOTIDE SEQUENCE [LARGE SCALE GENOMIC DNA]</scope>
    <source>
        <strain evidence="6 7">10-1-1</strain>
    </source>
</reference>
<evidence type="ECO:0000256" key="2">
    <source>
        <dbReference type="ARBA" id="ARBA00023125"/>
    </source>
</evidence>
<dbReference type="InterPro" id="IPR009057">
    <property type="entry name" value="Homeodomain-like_sf"/>
</dbReference>
<dbReference type="RefSeq" id="WP_069923189.1">
    <property type="nucleotide sequence ID" value="NZ_MEHK01000001.1"/>
</dbReference>
<evidence type="ECO:0000256" key="4">
    <source>
        <dbReference type="SAM" id="MobiDB-lite"/>
    </source>
</evidence>
<dbReference type="InterPro" id="IPR032687">
    <property type="entry name" value="AraC-type_N"/>
</dbReference>
<feature type="region of interest" description="Disordered" evidence="4">
    <location>
        <begin position="338"/>
        <end position="358"/>
    </location>
</feature>
<dbReference type="GO" id="GO:0000976">
    <property type="term" value="F:transcription cis-regulatory region binding"/>
    <property type="evidence" value="ECO:0007669"/>
    <property type="project" value="TreeGrafter"/>
</dbReference>
<evidence type="ECO:0000313" key="6">
    <source>
        <dbReference type="EMBL" id="OEJ35000.1"/>
    </source>
</evidence>
<dbReference type="Gene3D" id="1.10.10.60">
    <property type="entry name" value="Homeodomain-like"/>
    <property type="match status" value="1"/>
</dbReference>
<keyword evidence="3" id="KW-0804">Transcription</keyword>
<dbReference type="SMART" id="SM00342">
    <property type="entry name" value="HTH_ARAC"/>
    <property type="match status" value="1"/>
</dbReference>